<dbReference type="SUPFAM" id="SSF57716">
    <property type="entry name" value="Glucocorticoid receptor-like (DNA-binding domain)"/>
    <property type="match status" value="2"/>
</dbReference>
<feature type="domain" description="GATA-type" evidence="8">
    <location>
        <begin position="167"/>
        <end position="220"/>
    </location>
</feature>
<feature type="region of interest" description="Disordered" evidence="7">
    <location>
        <begin position="267"/>
        <end position="299"/>
    </location>
</feature>
<feature type="compositionally biased region" description="Low complexity" evidence="7">
    <location>
        <begin position="140"/>
        <end position="160"/>
    </location>
</feature>
<dbReference type="FunFam" id="3.30.50.10:FF:000007">
    <property type="entry name" value="Nitrogen regulatory AreA, N-terminal"/>
    <property type="match status" value="1"/>
</dbReference>
<dbReference type="PROSITE" id="PS00344">
    <property type="entry name" value="GATA_ZN_FINGER_1"/>
    <property type="match status" value="1"/>
</dbReference>
<dbReference type="InterPro" id="IPR013088">
    <property type="entry name" value="Znf_NHR/GATA"/>
</dbReference>
<dbReference type="GO" id="GO:0045944">
    <property type="term" value="P:positive regulation of transcription by RNA polymerase II"/>
    <property type="evidence" value="ECO:0007669"/>
    <property type="project" value="TreeGrafter"/>
</dbReference>
<feature type="domain" description="GATA-type" evidence="8">
    <location>
        <begin position="32"/>
        <end position="85"/>
    </location>
</feature>
<dbReference type="GO" id="GO:0005634">
    <property type="term" value="C:nucleus"/>
    <property type="evidence" value="ECO:0007669"/>
    <property type="project" value="UniProtKB-SubCell"/>
</dbReference>
<dbReference type="Proteomes" id="UP000305647">
    <property type="component" value="Unassembled WGS sequence"/>
</dbReference>
<dbReference type="GO" id="GO:0000978">
    <property type="term" value="F:RNA polymerase II cis-regulatory region sequence-specific DNA binding"/>
    <property type="evidence" value="ECO:0007669"/>
    <property type="project" value="TreeGrafter"/>
</dbReference>
<protein>
    <recommendedName>
        <fullName evidence="8">GATA-type domain-containing protein</fullName>
    </recommendedName>
</protein>
<keyword evidence="2" id="KW-0479">Metal-binding</keyword>
<feature type="region of interest" description="Disordered" evidence="7">
    <location>
        <begin position="136"/>
        <end position="160"/>
    </location>
</feature>
<evidence type="ECO:0000256" key="6">
    <source>
        <dbReference type="PROSITE-ProRule" id="PRU00094"/>
    </source>
</evidence>
<dbReference type="GO" id="GO:0008270">
    <property type="term" value="F:zinc ion binding"/>
    <property type="evidence" value="ECO:0007669"/>
    <property type="project" value="UniProtKB-KW"/>
</dbReference>
<dbReference type="PANTHER" id="PTHR10071:SF281">
    <property type="entry name" value="BOX A-BINDING FACTOR-RELATED"/>
    <property type="match status" value="1"/>
</dbReference>
<feature type="region of interest" description="Disordered" evidence="7">
    <location>
        <begin position="380"/>
        <end position="422"/>
    </location>
</feature>
<dbReference type="PROSITE" id="PS50114">
    <property type="entry name" value="GATA_ZN_FINGER_2"/>
    <property type="match status" value="2"/>
</dbReference>
<sequence length="435" mass="47504">MQSPGSTQIDTASSSNLNLITKSDSPPIVTDVSNKTTCSNCGTSNTPLWRRGLNDQTLCNACGLYEKNRNTPRPTTLQSTTINQSDINKTSGSCPGGGYCNGTGGTSSCTGCPAFNNAQRHQLNKAQEIQSLANNQSIDSAPPSSSVPLPAPSQKESEQQYFQSQQQLGALQCANCGTTTTPLWRRTDDGKPQCNACGLYQKLHNAPRPVHMKKTIIKRRKRVPSSVPNQVPFMQSTPHGIPATQALQQNEHDAAVTLMGIQEGGLVSTPAKRKSTSSASSDEIIGSFKNPNTVQPPTMDRSQLEQHCANLEQQRQSIEGHLNSITISLQQARSQLHDLNQHEAQQQQSHQYKVSNYQNQSATPPQLPSIPQFERIHRVASSPAKDPDVERYQSMPVSDPIPIKKRKNGETTTSQSFAPFFQLPPIRIQPLKSSE</sequence>
<dbReference type="Pfam" id="PF00320">
    <property type="entry name" value="GATA"/>
    <property type="match status" value="2"/>
</dbReference>
<evidence type="ECO:0000256" key="3">
    <source>
        <dbReference type="ARBA" id="ARBA00022771"/>
    </source>
</evidence>
<evidence type="ECO:0000256" key="4">
    <source>
        <dbReference type="ARBA" id="ARBA00022833"/>
    </source>
</evidence>
<evidence type="ECO:0000313" key="11">
    <source>
        <dbReference type="Proteomes" id="UP000305647"/>
    </source>
</evidence>
<name>A0A4T0TVH4_9BASI</name>
<dbReference type="EMBL" id="SPRO01000009">
    <property type="protein sequence ID" value="TIC32106.1"/>
    <property type="molecule type" value="Genomic_DNA"/>
</dbReference>
<dbReference type="PRINTS" id="PR00619">
    <property type="entry name" value="GATAZNFINGER"/>
</dbReference>
<feature type="compositionally biased region" description="Polar residues" evidence="7">
    <location>
        <begin position="352"/>
        <end position="364"/>
    </location>
</feature>
<dbReference type="PANTHER" id="PTHR10071">
    <property type="entry name" value="TRANSCRIPTION FACTOR GATA FAMILY MEMBER"/>
    <property type="match status" value="1"/>
</dbReference>
<keyword evidence="3 6" id="KW-0863">Zinc-finger</keyword>
<proteinExistence type="predicted"/>
<keyword evidence="4" id="KW-0862">Zinc</keyword>
<dbReference type="InterPro" id="IPR000679">
    <property type="entry name" value="Znf_GATA"/>
</dbReference>
<evidence type="ECO:0000256" key="1">
    <source>
        <dbReference type="ARBA" id="ARBA00004123"/>
    </source>
</evidence>
<evidence type="ECO:0000256" key="2">
    <source>
        <dbReference type="ARBA" id="ARBA00022723"/>
    </source>
</evidence>
<evidence type="ECO:0000313" key="10">
    <source>
        <dbReference type="EMBL" id="TIC69235.1"/>
    </source>
</evidence>
<gene>
    <name evidence="10" type="ORF">E3Q01_00569</name>
    <name evidence="9" type="ORF">E3Q10_01282</name>
</gene>
<dbReference type="InterPro" id="IPR039355">
    <property type="entry name" value="Transcription_factor_GATA"/>
</dbReference>
<dbReference type="AlphaFoldDB" id="A0A4T0TVH4"/>
<evidence type="ECO:0000259" key="8">
    <source>
        <dbReference type="PROSITE" id="PS50114"/>
    </source>
</evidence>
<organism evidence="10 12">
    <name type="scientific">Wallemia mellicola</name>
    <dbReference type="NCBI Taxonomy" id="1708541"/>
    <lineage>
        <taxon>Eukaryota</taxon>
        <taxon>Fungi</taxon>
        <taxon>Dikarya</taxon>
        <taxon>Basidiomycota</taxon>
        <taxon>Wallemiomycotina</taxon>
        <taxon>Wallemiomycetes</taxon>
        <taxon>Wallemiales</taxon>
        <taxon>Wallemiaceae</taxon>
        <taxon>Wallemia</taxon>
    </lineage>
</organism>
<accession>A0A4T0TVH4</accession>
<evidence type="ECO:0000313" key="9">
    <source>
        <dbReference type="EMBL" id="TIC32106.1"/>
    </source>
</evidence>
<keyword evidence="5" id="KW-0539">Nucleus</keyword>
<dbReference type="GO" id="GO:0000981">
    <property type="term" value="F:DNA-binding transcription factor activity, RNA polymerase II-specific"/>
    <property type="evidence" value="ECO:0007669"/>
    <property type="project" value="TreeGrafter"/>
</dbReference>
<evidence type="ECO:0000313" key="12">
    <source>
        <dbReference type="Proteomes" id="UP000310708"/>
    </source>
</evidence>
<feature type="region of interest" description="Disordered" evidence="7">
    <location>
        <begin position="338"/>
        <end position="368"/>
    </location>
</feature>
<dbReference type="Proteomes" id="UP000310708">
    <property type="component" value="Unassembled WGS sequence"/>
</dbReference>
<evidence type="ECO:0000256" key="7">
    <source>
        <dbReference type="SAM" id="MobiDB-lite"/>
    </source>
</evidence>
<feature type="region of interest" description="Disordered" evidence="7">
    <location>
        <begin position="1"/>
        <end position="24"/>
    </location>
</feature>
<dbReference type="GO" id="GO:0000122">
    <property type="term" value="P:negative regulation of transcription by RNA polymerase II"/>
    <property type="evidence" value="ECO:0007669"/>
    <property type="project" value="TreeGrafter"/>
</dbReference>
<dbReference type="EMBL" id="SPRX01000004">
    <property type="protein sequence ID" value="TIC69235.1"/>
    <property type="molecule type" value="Genomic_DNA"/>
</dbReference>
<comment type="caution">
    <text evidence="10">The sequence shown here is derived from an EMBL/GenBank/DDBJ whole genome shotgun (WGS) entry which is preliminary data.</text>
</comment>
<dbReference type="Gene3D" id="3.30.50.10">
    <property type="entry name" value="Erythroid Transcription Factor GATA-1, subunit A"/>
    <property type="match status" value="2"/>
</dbReference>
<feature type="compositionally biased region" description="Low complexity" evidence="7">
    <location>
        <begin position="342"/>
        <end position="351"/>
    </location>
</feature>
<comment type="subcellular location">
    <subcellularLocation>
        <location evidence="1">Nucleus</location>
    </subcellularLocation>
</comment>
<dbReference type="CDD" id="cd00202">
    <property type="entry name" value="ZnF_GATA"/>
    <property type="match status" value="2"/>
</dbReference>
<evidence type="ECO:0000256" key="5">
    <source>
        <dbReference type="ARBA" id="ARBA00023242"/>
    </source>
</evidence>
<reference evidence="11 12" key="1">
    <citation type="submission" date="2019-03" db="EMBL/GenBank/DDBJ databases">
        <title>Sequencing 25 genomes of Wallemia mellicola.</title>
        <authorList>
            <person name="Gostincar C."/>
        </authorList>
    </citation>
    <scope>NUCLEOTIDE SEQUENCE [LARGE SCALE GENOMIC DNA]</scope>
    <source>
        <strain evidence="10 12">EXF-757</strain>
        <strain evidence="9 11">EXF-8738</strain>
    </source>
</reference>
<dbReference type="SMART" id="SM00401">
    <property type="entry name" value="ZnF_GATA"/>
    <property type="match status" value="2"/>
</dbReference>